<dbReference type="InterPro" id="IPR004254">
    <property type="entry name" value="AdipoR/HlyIII-related"/>
</dbReference>
<dbReference type="AlphaFoldDB" id="F5YAD9"/>
<feature type="transmembrane region" description="Helical" evidence="6">
    <location>
        <begin position="120"/>
        <end position="140"/>
    </location>
</feature>
<feature type="transmembrane region" description="Helical" evidence="6">
    <location>
        <begin position="23"/>
        <end position="45"/>
    </location>
</feature>
<reference evidence="7 8" key="2">
    <citation type="journal article" date="2011" name="ISME J.">
        <title>RNA-seq reveals cooperative metabolic interactions between two termite-gut spirochete species in co-culture.</title>
        <authorList>
            <person name="Rosenthal A.Z."/>
            <person name="Matson E.G."/>
            <person name="Eldar A."/>
            <person name="Leadbetter J.R."/>
        </authorList>
    </citation>
    <scope>NUCLEOTIDE SEQUENCE [LARGE SCALE GENOMIC DNA]</scope>
    <source>
        <strain evidence="8">ATCC BAA-888 / DSM 13862 / ZAS-9</strain>
    </source>
</reference>
<reference evidence="8" key="1">
    <citation type="submission" date="2009-12" db="EMBL/GenBank/DDBJ databases">
        <title>Complete sequence of Treponema azotonutricium strain ZAS-9.</title>
        <authorList>
            <person name="Tetu S.G."/>
            <person name="Matson E."/>
            <person name="Ren Q."/>
            <person name="Seshadri R."/>
            <person name="Elbourne L."/>
            <person name="Hassan K.A."/>
            <person name="Durkin A."/>
            <person name="Radune D."/>
            <person name="Mohamoud Y."/>
            <person name="Shay R."/>
            <person name="Jin S."/>
            <person name="Zhang X."/>
            <person name="Lucey K."/>
            <person name="Ballor N.R."/>
            <person name="Ottesen E."/>
            <person name="Rosenthal R."/>
            <person name="Allen A."/>
            <person name="Leadbetter J.R."/>
            <person name="Paulsen I.T."/>
        </authorList>
    </citation>
    <scope>NUCLEOTIDE SEQUENCE [LARGE SCALE GENOMIC DNA]</scope>
    <source>
        <strain evidence="8">ATCC BAA-888 / DSM 13862 / ZAS-9</strain>
    </source>
</reference>
<proteinExistence type="predicted"/>
<name>F5YAD9_LEAAZ</name>
<feature type="transmembrane region" description="Helical" evidence="6">
    <location>
        <begin position="57"/>
        <end position="84"/>
    </location>
</feature>
<feature type="binding site" evidence="5">
    <location>
        <position position="208"/>
    </location>
    <ligand>
        <name>Zn(2+)</name>
        <dbReference type="ChEBI" id="CHEBI:29105"/>
    </ligand>
</feature>
<evidence type="ECO:0000256" key="3">
    <source>
        <dbReference type="ARBA" id="ARBA00022989"/>
    </source>
</evidence>
<dbReference type="GO" id="GO:0016020">
    <property type="term" value="C:membrane"/>
    <property type="evidence" value="ECO:0007669"/>
    <property type="project" value="UniProtKB-SubCell"/>
</dbReference>
<dbReference type="Proteomes" id="UP000009222">
    <property type="component" value="Chromosome"/>
</dbReference>
<dbReference type="eggNOG" id="COG1272">
    <property type="taxonomic scope" value="Bacteria"/>
</dbReference>
<dbReference type="GO" id="GO:0046872">
    <property type="term" value="F:metal ion binding"/>
    <property type="evidence" value="ECO:0007669"/>
    <property type="project" value="UniProtKB-KW"/>
</dbReference>
<feature type="binding site" evidence="5">
    <location>
        <position position="204"/>
    </location>
    <ligand>
        <name>Zn(2+)</name>
        <dbReference type="ChEBI" id="CHEBI:29105"/>
    </ligand>
</feature>
<dbReference type="OrthoDB" id="9813689at2"/>
<dbReference type="KEGG" id="taz:TREAZ_3132"/>
<protein>
    <submittedName>
        <fullName evidence="7">Hemolysin-3</fullName>
    </submittedName>
</protein>
<keyword evidence="2 6" id="KW-0812">Transmembrane</keyword>
<evidence type="ECO:0000256" key="5">
    <source>
        <dbReference type="PIRSR" id="PIRSR604254-1"/>
    </source>
</evidence>
<dbReference type="PANTHER" id="PTHR20855">
    <property type="entry name" value="ADIPOR/PROGESTIN RECEPTOR-RELATED"/>
    <property type="match status" value="1"/>
</dbReference>
<evidence type="ECO:0000256" key="4">
    <source>
        <dbReference type="ARBA" id="ARBA00023136"/>
    </source>
</evidence>
<keyword evidence="8" id="KW-1185">Reference proteome</keyword>
<feature type="transmembrane region" description="Helical" evidence="6">
    <location>
        <begin position="152"/>
        <end position="170"/>
    </location>
</feature>
<feature type="binding site" evidence="5">
    <location>
        <position position="82"/>
    </location>
    <ligand>
        <name>Zn(2+)</name>
        <dbReference type="ChEBI" id="CHEBI:29105"/>
    </ligand>
</feature>
<organism evidence="7 8">
    <name type="scientific">Leadbettera azotonutricia (strain ATCC BAA-888 / DSM 13862 / ZAS-9)</name>
    <name type="common">Treponema azotonutricium</name>
    <dbReference type="NCBI Taxonomy" id="545695"/>
    <lineage>
        <taxon>Bacteria</taxon>
        <taxon>Pseudomonadati</taxon>
        <taxon>Spirochaetota</taxon>
        <taxon>Spirochaetia</taxon>
        <taxon>Spirochaetales</taxon>
        <taxon>Breznakiellaceae</taxon>
        <taxon>Leadbettera</taxon>
    </lineage>
</organism>
<dbReference type="EMBL" id="CP001841">
    <property type="protein sequence ID" value="AEF81559.1"/>
    <property type="molecule type" value="Genomic_DNA"/>
</dbReference>
<gene>
    <name evidence="7" type="ordered locus">TREAZ_3132</name>
</gene>
<evidence type="ECO:0000256" key="2">
    <source>
        <dbReference type="ARBA" id="ARBA00022692"/>
    </source>
</evidence>
<keyword evidence="5" id="KW-0862">Zinc</keyword>
<evidence type="ECO:0000256" key="6">
    <source>
        <dbReference type="SAM" id="Phobius"/>
    </source>
</evidence>
<keyword evidence="3 6" id="KW-1133">Transmembrane helix</keyword>
<dbReference type="Pfam" id="PF03006">
    <property type="entry name" value="HlyIII"/>
    <property type="match status" value="1"/>
</dbReference>
<evidence type="ECO:0000256" key="1">
    <source>
        <dbReference type="ARBA" id="ARBA00004141"/>
    </source>
</evidence>
<keyword evidence="4 6" id="KW-0472">Membrane</keyword>
<sequence length="226" mass="25099">MSAPKATQAIPSPLPFQTPGEEIANSILHGIGILLAIAGLVLLALRNSGRLGGRYAGAGAIACYVIFSATMISMFLASTLYHAIQHEGAKRIFQILDHSAVYLLIAGTYTPLSILGLKGVWGWTYFGIEWALAIAGIVLYAINWKFLRRAELTVYILMGWAIAIATWKLYQQLPLPSFVLLFAGGIAYTMGTFWYRRRHRRVSHVIWHIHVITGAVCHWLSLWFLS</sequence>
<dbReference type="InParanoid" id="F5YAD9"/>
<dbReference type="PANTHER" id="PTHR20855:SF3">
    <property type="entry name" value="LD03007P"/>
    <property type="match status" value="1"/>
</dbReference>
<dbReference type="FunCoup" id="F5YAD9">
    <property type="interactions" value="25"/>
</dbReference>
<evidence type="ECO:0000313" key="8">
    <source>
        <dbReference type="Proteomes" id="UP000009222"/>
    </source>
</evidence>
<comment type="subcellular location">
    <subcellularLocation>
        <location evidence="1">Membrane</location>
        <topology evidence="1">Multi-pass membrane protein</topology>
    </subcellularLocation>
</comment>
<dbReference type="HOGENOM" id="CLU_051078_1_0_12"/>
<feature type="transmembrane region" description="Helical" evidence="6">
    <location>
        <begin position="207"/>
        <end position="225"/>
    </location>
</feature>
<keyword evidence="5" id="KW-0479">Metal-binding</keyword>
<accession>F5YAD9</accession>
<feature type="transmembrane region" description="Helical" evidence="6">
    <location>
        <begin position="176"/>
        <end position="195"/>
    </location>
</feature>
<evidence type="ECO:0000313" key="7">
    <source>
        <dbReference type="EMBL" id="AEF81559.1"/>
    </source>
</evidence>
<dbReference type="STRING" id="545695.TREAZ_3132"/>